<dbReference type="PANTHER" id="PTHR43649">
    <property type="entry name" value="ARABINOSE-BINDING PROTEIN-RELATED"/>
    <property type="match status" value="1"/>
</dbReference>
<dbReference type="InterPro" id="IPR050490">
    <property type="entry name" value="Bact_solute-bd_prot1"/>
</dbReference>
<dbReference type="EMBL" id="JAGIOA010000001">
    <property type="protein sequence ID" value="MBP2376800.1"/>
    <property type="molecule type" value="Genomic_DNA"/>
</dbReference>
<dbReference type="RefSeq" id="WP_245340691.1">
    <property type="nucleotide sequence ID" value="NZ_BAAAIO010000001.1"/>
</dbReference>
<accession>A0ABS4WKS5</accession>
<protein>
    <submittedName>
        <fullName evidence="3">Raffinose/stachyose/melibiose transport system substrate-binding protein</fullName>
    </submittedName>
</protein>
<feature type="signal peptide" evidence="2">
    <location>
        <begin position="1"/>
        <end position="28"/>
    </location>
</feature>
<reference evidence="3 4" key="1">
    <citation type="submission" date="2021-03" db="EMBL/GenBank/DDBJ databases">
        <title>Sequencing the genomes of 1000 actinobacteria strains.</title>
        <authorList>
            <person name="Klenk H.-P."/>
        </authorList>
    </citation>
    <scope>NUCLEOTIDE SEQUENCE [LARGE SCALE GENOMIC DNA]</scope>
    <source>
        <strain evidence="3 4">DSM 13468</strain>
    </source>
</reference>
<organism evidence="3 4">
    <name type="scientific">Microbacterium phyllosphaerae</name>
    <dbReference type="NCBI Taxonomy" id="124798"/>
    <lineage>
        <taxon>Bacteria</taxon>
        <taxon>Bacillati</taxon>
        <taxon>Actinomycetota</taxon>
        <taxon>Actinomycetes</taxon>
        <taxon>Micrococcales</taxon>
        <taxon>Microbacteriaceae</taxon>
        <taxon>Microbacterium</taxon>
    </lineage>
</organism>
<evidence type="ECO:0000313" key="3">
    <source>
        <dbReference type="EMBL" id="MBP2376800.1"/>
    </source>
</evidence>
<gene>
    <name evidence="3" type="ORF">JOF42_000295</name>
</gene>
<dbReference type="PROSITE" id="PS51257">
    <property type="entry name" value="PROKAR_LIPOPROTEIN"/>
    <property type="match status" value="1"/>
</dbReference>
<dbReference type="PANTHER" id="PTHR43649:SF33">
    <property type="entry name" value="POLYGALACTURONAN_RHAMNOGALACTURONAN-BINDING PROTEIN YTCQ"/>
    <property type="match status" value="1"/>
</dbReference>
<dbReference type="SUPFAM" id="SSF53850">
    <property type="entry name" value="Periplasmic binding protein-like II"/>
    <property type="match status" value="1"/>
</dbReference>
<feature type="chain" id="PRO_5045605750" evidence="2">
    <location>
        <begin position="29"/>
        <end position="448"/>
    </location>
</feature>
<evidence type="ECO:0000256" key="2">
    <source>
        <dbReference type="SAM" id="SignalP"/>
    </source>
</evidence>
<proteinExistence type="predicted"/>
<comment type="caution">
    <text evidence="3">The sequence shown here is derived from an EMBL/GenBank/DDBJ whole genome shotgun (WGS) entry which is preliminary data.</text>
</comment>
<dbReference type="Gene3D" id="3.40.190.10">
    <property type="entry name" value="Periplasmic binding protein-like II"/>
    <property type="match status" value="2"/>
</dbReference>
<evidence type="ECO:0000256" key="1">
    <source>
        <dbReference type="ARBA" id="ARBA00022729"/>
    </source>
</evidence>
<sequence length="448" mass="47888">MHNAMTRTARSRLLLVTAGLATSALALAGCAGGGGDAAASGDKTTIRFLYATGDETWNGVVDQVVTAFNEQSDTTEVKLDPLPAGSDYATALKTVDATGNWPAVVDMRDTLTYVNAGKLAPVPDEVTALLEPDAFAPAEDGNVYTVPYSALNGELGMNIVYNKTYFKDHDLEVPETYDDFIDLLDEIKANGDVPLATAAAEVWPSDQLWKPLAAPTFAEYSDEGGFWNAAAAGDASVADLKAPLEELKMIMDDYVLEGWQSTADAQTTTLLVNEQAVMATSSAGLGRLMDINKVDPEFDAGLFIIPDEDGKLNVLKNSVIGDTAGGLAISSQAAENDDEYASAVEFLTYFYSVDAANLMEESGWISPNILKADEVTRNDTIPGADDFFALLENPNLVWYENAPTLSTFSSVNTFFRQSRIEMQDGQTTIDETIAKVQAELDAQVAAAG</sequence>
<dbReference type="Proteomes" id="UP000703720">
    <property type="component" value="Unassembled WGS sequence"/>
</dbReference>
<keyword evidence="4" id="KW-1185">Reference proteome</keyword>
<keyword evidence="1 2" id="KW-0732">Signal</keyword>
<name>A0ABS4WKS5_9MICO</name>
<evidence type="ECO:0000313" key="4">
    <source>
        <dbReference type="Proteomes" id="UP000703720"/>
    </source>
</evidence>